<name>A0A9D1F216_9BACT</name>
<dbReference type="AlphaFoldDB" id="A0A9D1F216"/>
<protein>
    <submittedName>
        <fullName evidence="1">Uncharacterized protein</fullName>
    </submittedName>
</protein>
<organism evidence="1 2">
    <name type="scientific">Candidatus Scatousia excrementigallinarum</name>
    <dbReference type="NCBI Taxonomy" id="2840935"/>
    <lineage>
        <taxon>Bacteria</taxon>
        <taxon>Candidatus Scatousia</taxon>
    </lineage>
</organism>
<gene>
    <name evidence="1" type="ORF">IAC10_13130</name>
</gene>
<reference evidence="1" key="1">
    <citation type="submission" date="2020-10" db="EMBL/GenBank/DDBJ databases">
        <authorList>
            <person name="Gilroy R."/>
        </authorList>
    </citation>
    <scope>NUCLEOTIDE SEQUENCE</scope>
    <source>
        <strain evidence="1">6276</strain>
    </source>
</reference>
<dbReference type="Proteomes" id="UP000823928">
    <property type="component" value="Unassembled WGS sequence"/>
</dbReference>
<dbReference type="EMBL" id="DVIU01000270">
    <property type="protein sequence ID" value="HIS37542.1"/>
    <property type="molecule type" value="Genomic_DNA"/>
</dbReference>
<evidence type="ECO:0000313" key="2">
    <source>
        <dbReference type="Proteomes" id="UP000823928"/>
    </source>
</evidence>
<evidence type="ECO:0000313" key="1">
    <source>
        <dbReference type="EMBL" id="HIS37542.1"/>
    </source>
</evidence>
<sequence length="104" mass="12171">MLGLLLGKDYFYHATDETSRQTGSFQFRIALIGFSYRAYVLDCPSLNGRSAALSDIHMFRDYRGRYYVCVIGKVRSADKMRAICRLWSKRYMRYVATGIDFNQR</sequence>
<reference evidence="1" key="2">
    <citation type="journal article" date="2021" name="PeerJ">
        <title>Extensive microbial diversity within the chicken gut microbiome revealed by metagenomics and culture.</title>
        <authorList>
            <person name="Gilroy R."/>
            <person name="Ravi A."/>
            <person name="Getino M."/>
            <person name="Pursley I."/>
            <person name="Horton D.L."/>
            <person name="Alikhan N.F."/>
            <person name="Baker D."/>
            <person name="Gharbi K."/>
            <person name="Hall N."/>
            <person name="Watson M."/>
            <person name="Adriaenssens E.M."/>
            <person name="Foster-Nyarko E."/>
            <person name="Jarju S."/>
            <person name="Secka A."/>
            <person name="Antonio M."/>
            <person name="Oren A."/>
            <person name="Chaudhuri R.R."/>
            <person name="La Ragione R."/>
            <person name="Hildebrand F."/>
            <person name="Pallen M.J."/>
        </authorList>
    </citation>
    <scope>NUCLEOTIDE SEQUENCE</scope>
    <source>
        <strain evidence="1">6276</strain>
    </source>
</reference>
<proteinExistence type="predicted"/>
<accession>A0A9D1F216</accession>
<comment type="caution">
    <text evidence="1">The sequence shown here is derived from an EMBL/GenBank/DDBJ whole genome shotgun (WGS) entry which is preliminary data.</text>
</comment>